<organism evidence="2 3">
    <name type="scientific">Cristinia sonorae</name>
    <dbReference type="NCBI Taxonomy" id="1940300"/>
    <lineage>
        <taxon>Eukaryota</taxon>
        <taxon>Fungi</taxon>
        <taxon>Dikarya</taxon>
        <taxon>Basidiomycota</taxon>
        <taxon>Agaricomycotina</taxon>
        <taxon>Agaricomycetes</taxon>
        <taxon>Agaricomycetidae</taxon>
        <taxon>Agaricales</taxon>
        <taxon>Pleurotineae</taxon>
        <taxon>Stephanosporaceae</taxon>
        <taxon>Cristinia</taxon>
    </lineage>
</organism>
<keyword evidence="3" id="KW-1185">Reference proteome</keyword>
<dbReference type="Proteomes" id="UP000813824">
    <property type="component" value="Unassembled WGS sequence"/>
</dbReference>
<dbReference type="OrthoDB" id="3362336at2759"/>
<comment type="caution">
    <text evidence="2">The sequence shown here is derived from an EMBL/GenBank/DDBJ whole genome shotgun (WGS) entry which is preliminary data.</text>
</comment>
<accession>A0A8K0XSZ1</accession>
<feature type="compositionally biased region" description="Basic and acidic residues" evidence="1">
    <location>
        <begin position="329"/>
        <end position="340"/>
    </location>
</feature>
<reference evidence="2" key="1">
    <citation type="journal article" date="2021" name="New Phytol.">
        <title>Evolutionary innovations through gain and loss of genes in the ectomycorrhizal Boletales.</title>
        <authorList>
            <person name="Wu G."/>
            <person name="Miyauchi S."/>
            <person name="Morin E."/>
            <person name="Kuo A."/>
            <person name="Drula E."/>
            <person name="Varga T."/>
            <person name="Kohler A."/>
            <person name="Feng B."/>
            <person name="Cao Y."/>
            <person name="Lipzen A."/>
            <person name="Daum C."/>
            <person name="Hundley H."/>
            <person name="Pangilinan J."/>
            <person name="Johnson J."/>
            <person name="Barry K."/>
            <person name="LaButti K."/>
            <person name="Ng V."/>
            <person name="Ahrendt S."/>
            <person name="Min B."/>
            <person name="Choi I.G."/>
            <person name="Park H."/>
            <person name="Plett J.M."/>
            <person name="Magnuson J."/>
            <person name="Spatafora J.W."/>
            <person name="Nagy L.G."/>
            <person name="Henrissat B."/>
            <person name="Grigoriev I.V."/>
            <person name="Yang Z.L."/>
            <person name="Xu J."/>
            <person name="Martin F.M."/>
        </authorList>
    </citation>
    <scope>NUCLEOTIDE SEQUENCE</scope>
    <source>
        <strain evidence="2">KKN 215</strain>
    </source>
</reference>
<evidence type="ECO:0000313" key="3">
    <source>
        <dbReference type="Proteomes" id="UP000813824"/>
    </source>
</evidence>
<dbReference type="EMBL" id="JAEVFJ010000007">
    <property type="protein sequence ID" value="KAH8103595.1"/>
    <property type="molecule type" value="Genomic_DNA"/>
</dbReference>
<name>A0A8K0XSZ1_9AGAR</name>
<proteinExistence type="predicted"/>
<feature type="compositionally biased region" description="Polar residues" evidence="1">
    <location>
        <begin position="206"/>
        <end position="221"/>
    </location>
</feature>
<feature type="compositionally biased region" description="Pro residues" evidence="1">
    <location>
        <begin position="273"/>
        <end position="293"/>
    </location>
</feature>
<evidence type="ECO:0000256" key="1">
    <source>
        <dbReference type="SAM" id="MobiDB-lite"/>
    </source>
</evidence>
<protein>
    <submittedName>
        <fullName evidence="2">Uncharacterized protein</fullName>
    </submittedName>
</protein>
<dbReference type="AlphaFoldDB" id="A0A8K0XSZ1"/>
<feature type="region of interest" description="Disordered" evidence="1">
    <location>
        <begin position="206"/>
        <end position="340"/>
    </location>
</feature>
<gene>
    <name evidence="2" type="ORF">BXZ70DRAFT_741559</name>
</gene>
<sequence>MDGGSSLPPKRRTRGTLYVACPRGINSVQQAYAIIRGVERRFGRVRDFQLYREKDDQFTYRNFLHAELENDENWQELSTDVFTMKVQVPASYGNPGGVSLEELRPYLLPQDKVEGVNMMNALAQESGESEDPGLTTVDVKIQRTDAIIRYNKTRQYDNMGRGAMMNFGAQFVKWGGFYDPSRGEPVLHIGNRMEQALTTWNIALQNHSQKSKPQSASSRVASQVEDVAPRDQAGEAVDMESSVPEEPAVEEYAEPATASTAESVPVEIQPHSEPLPSPSSLPPPPPPPPQPPKPTRKERLLALARESAQKSSQPKPEENTAADLQAEVSEPKAGDAGELAERASLKDSLLKLLGKKW</sequence>
<evidence type="ECO:0000313" key="2">
    <source>
        <dbReference type="EMBL" id="KAH8103595.1"/>
    </source>
</evidence>